<evidence type="ECO:0000313" key="2">
    <source>
        <dbReference type="Proteomes" id="UP000316759"/>
    </source>
</evidence>
<organism evidence="1 2">
    <name type="scientific">Fasciola gigantica</name>
    <name type="common">Giant liver fluke</name>
    <dbReference type="NCBI Taxonomy" id="46835"/>
    <lineage>
        <taxon>Eukaryota</taxon>
        <taxon>Metazoa</taxon>
        <taxon>Spiralia</taxon>
        <taxon>Lophotrochozoa</taxon>
        <taxon>Platyhelminthes</taxon>
        <taxon>Trematoda</taxon>
        <taxon>Digenea</taxon>
        <taxon>Plagiorchiida</taxon>
        <taxon>Echinostomata</taxon>
        <taxon>Echinostomatoidea</taxon>
        <taxon>Fasciolidae</taxon>
        <taxon>Fasciola</taxon>
    </lineage>
</organism>
<keyword evidence="2" id="KW-1185">Reference proteome</keyword>
<protein>
    <submittedName>
        <fullName evidence="1">Uncharacterized protein</fullName>
    </submittedName>
</protein>
<dbReference type="Proteomes" id="UP000316759">
    <property type="component" value="Unassembled WGS sequence"/>
</dbReference>
<comment type="caution">
    <text evidence="1">The sequence shown here is derived from an EMBL/GenBank/DDBJ whole genome shotgun (WGS) entry which is preliminary data.</text>
</comment>
<dbReference type="AlphaFoldDB" id="A0A504YTR0"/>
<accession>A0A504YTR0</accession>
<reference evidence="1 2" key="1">
    <citation type="submission" date="2019-04" db="EMBL/GenBank/DDBJ databases">
        <title>Annotation for the trematode Fasciola gigantica.</title>
        <authorList>
            <person name="Choi Y.-J."/>
        </authorList>
    </citation>
    <scope>NUCLEOTIDE SEQUENCE [LARGE SCALE GENOMIC DNA]</scope>
    <source>
        <strain evidence="1">Uganda_cow_1</strain>
    </source>
</reference>
<proteinExistence type="predicted"/>
<evidence type="ECO:0000313" key="1">
    <source>
        <dbReference type="EMBL" id="TPP63879.1"/>
    </source>
</evidence>
<name>A0A504YTR0_FASGI</name>
<dbReference type="OrthoDB" id="6085853at2759"/>
<sequence length="189" mass="21740">MNKGDTWGNQRAKITVSTEKLKSIIERLTRYDPQVGPPNSTAKRIHLGFGRYEYPGRTPLVIRMPKAAKAKIDALVERLKTEVLPSKNMALDEQNGMTGTDRKQQLCSKEELKRIILKFSEFDFKRSPVESTRERQLLGFNRYDYYHGPSYTASEKKVSPDELQVIIDRLTKYDINRGPPGSRGHEKLK</sequence>
<dbReference type="EMBL" id="SUNJ01005110">
    <property type="protein sequence ID" value="TPP63879.1"/>
    <property type="molecule type" value="Genomic_DNA"/>
</dbReference>
<gene>
    <name evidence="1" type="ORF">FGIG_06400</name>
</gene>